<dbReference type="CDD" id="cd00303">
    <property type="entry name" value="retropepsin_like"/>
    <property type="match status" value="1"/>
</dbReference>
<gene>
    <name evidence="1" type="ORF">Cvel_9812</name>
</gene>
<dbReference type="VEuPathDB" id="CryptoDB:Cvel_9812"/>
<protein>
    <submittedName>
        <fullName evidence="1">Uncharacterized protein</fullName>
    </submittedName>
</protein>
<dbReference type="EMBL" id="CDMZ01004560">
    <property type="protein sequence ID" value="CEM50120.1"/>
    <property type="molecule type" value="Genomic_DNA"/>
</dbReference>
<evidence type="ECO:0000313" key="1">
    <source>
        <dbReference type="EMBL" id="CEM50120.1"/>
    </source>
</evidence>
<dbReference type="InterPro" id="IPR021109">
    <property type="entry name" value="Peptidase_aspartic_dom_sf"/>
</dbReference>
<name>A0A0G4HZV2_9ALVE</name>
<organism evidence="1">
    <name type="scientific">Chromera velia CCMP2878</name>
    <dbReference type="NCBI Taxonomy" id="1169474"/>
    <lineage>
        <taxon>Eukaryota</taxon>
        <taxon>Sar</taxon>
        <taxon>Alveolata</taxon>
        <taxon>Colpodellida</taxon>
        <taxon>Chromeraceae</taxon>
        <taxon>Chromera</taxon>
    </lineage>
</organism>
<sequence length="437" mass="49705">MRAVQMRMDCDKGVRGFGHERVFRECVVSGTQKDLRDVEMACIRSFMPAWNTAGVNRKMKGETSLVLRLGNKGGEASEGQGRRRSGWIAGRRGRGVTAYTDRLRAFMSVRNSVQGDGGGGRNANLPPYLSRCYMAADVSGSRGQVSWSGGKRDKKIERGKGGRGGLGSYVYRSLLLVFLSKKRRTDENCPHPLEDLVLDGEVGVPLPRAVTMNKPNVFDNKRKHLTSWIRKVKRYFRLTGIPVERHLDLVINCLNDVEQNYIEDLEEKQGIVVNTLNDLFVALRKRFINTKEQEILRKELYVVEGEDLDAPYAVTTVRAVNEIQAPWPRMIRFQEILEGTLVRVLLDSGAHELFISLDFCHTRRFPVRPLKHLRGCKRAVKVDGKEAFYQVTECIAPLKLSIQGYEEKMKFTLAELDNEYDIFPGMKWLEAHNPQID</sequence>
<dbReference type="AlphaFoldDB" id="A0A0G4HZV2"/>
<proteinExistence type="predicted"/>
<dbReference type="Gene3D" id="2.40.70.10">
    <property type="entry name" value="Acid Proteases"/>
    <property type="match status" value="1"/>
</dbReference>
<accession>A0A0G4HZV2</accession>
<reference evidence="1" key="1">
    <citation type="submission" date="2014-11" db="EMBL/GenBank/DDBJ databases">
        <authorList>
            <person name="Otto D Thomas"/>
            <person name="Naeem Raeece"/>
        </authorList>
    </citation>
    <scope>NUCLEOTIDE SEQUENCE</scope>
</reference>
<dbReference type="PhylomeDB" id="A0A0G4HZV2"/>